<dbReference type="AlphaFoldDB" id="A0A2P2PMY0"/>
<sequence>MTATSSTTCHEEQCVHVQRSIIRILITEDRKNSLRKYQYTPCNPSSKATLKPWPDEAIISQILLSEKP</sequence>
<accession>A0A2P2PMY0</accession>
<reference evidence="1" key="1">
    <citation type="submission" date="2018-02" db="EMBL/GenBank/DDBJ databases">
        <title>Rhizophora mucronata_Transcriptome.</title>
        <authorList>
            <person name="Meera S.P."/>
            <person name="Sreeshan A."/>
            <person name="Augustine A."/>
        </authorList>
    </citation>
    <scope>NUCLEOTIDE SEQUENCE</scope>
    <source>
        <tissue evidence="1">Leaf</tissue>
    </source>
</reference>
<proteinExistence type="predicted"/>
<organism evidence="1">
    <name type="scientific">Rhizophora mucronata</name>
    <name type="common">Asiatic mangrove</name>
    <dbReference type="NCBI Taxonomy" id="61149"/>
    <lineage>
        <taxon>Eukaryota</taxon>
        <taxon>Viridiplantae</taxon>
        <taxon>Streptophyta</taxon>
        <taxon>Embryophyta</taxon>
        <taxon>Tracheophyta</taxon>
        <taxon>Spermatophyta</taxon>
        <taxon>Magnoliopsida</taxon>
        <taxon>eudicotyledons</taxon>
        <taxon>Gunneridae</taxon>
        <taxon>Pentapetalae</taxon>
        <taxon>rosids</taxon>
        <taxon>fabids</taxon>
        <taxon>Malpighiales</taxon>
        <taxon>Rhizophoraceae</taxon>
        <taxon>Rhizophora</taxon>
    </lineage>
</organism>
<dbReference type="EMBL" id="GGEC01075505">
    <property type="protein sequence ID" value="MBX55989.1"/>
    <property type="molecule type" value="Transcribed_RNA"/>
</dbReference>
<protein>
    <submittedName>
        <fullName evidence="1">Uncharacterized protein</fullName>
    </submittedName>
</protein>
<name>A0A2P2PMY0_RHIMU</name>
<evidence type="ECO:0000313" key="1">
    <source>
        <dbReference type="EMBL" id="MBX55989.1"/>
    </source>
</evidence>